<comment type="caution">
    <text evidence="5">The sequence shown here is derived from an EMBL/GenBank/DDBJ whole genome shotgun (WGS) entry which is preliminary data.</text>
</comment>
<dbReference type="InterPro" id="IPR005107">
    <property type="entry name" value="CO_DH_flav_C"/>
</dbReference>
<keyword evidence="2" id="KW-0274">FAD</keyword>
<dbReference type="Pfam" id="PF03450">
    <property type="entry name" value="CO_deh_flav_C"/>
    <property type="match status" value="1"/>
</dbReference>
<dbReference type="InterPro" id="IPR016169">
    <property type="entry name" value="FAD-bd_PCMH_sub2"/>
</dbReference>
<dbReference type="EC" id="1.17.1.5" evidence="5"/>
<name>A0A1J5NIJ7_NEOTH</name>
<dbReference type="InterPro" id="IPR036318">
    <property type="entry name" value="FAD-bd_PCMH-like_sf"/>
</dbReference>
<evidence type="ECO:0000256" key="1">
    <source>
        <dbReference type="ARBA" id="ARBA00022630"/>
    </source>
</evidence>
<evidence type="ECO:0000313" key="6">
    <source>
        <dbReference type="Proteomes" id="UP000182811"/>
    </source>
</evidence>
<evidence type="ECO:0000256" key="3">
    <source>
        <dbReference type="ARBA" id="ARBA00023002"/>
    </source>
</evidence>
<dbReference type="SUPFAM" id="SSF56176">
    <property type="entry name" value="FAD-binding/transporter-associated domain-like"/>
    <property type="match status" value="1"/>
</dbReference>
<dbReference type="InterPro" id="IPR016166">
    <property type="entry name" value="FAD-bd_PCMH"/>
</dbReference>
<dbReference type="PROSITE" id="PS51387">
    <property type="entry name" value="FAD_PCMH"/>
    <property type="match status" value="1"/>
</dbReference>
<organism evidence="5 6">
    <name type="scientific">Neomoorella thermoacetica</name>
    <name type="common">Clostridium thermoaceticum</name>
    <dbReference type="NCBI Taxonomy" id="1525"/>
    <lineage>
        <taxon>Bacteria</taxon>
        <taxon>Bacillati</taxon>
        <taxon>Bacillota</taxon>
        <taxon>Clostridia</taxon>
        <taxon>Neomoorellales</taxon>
        <taxon>Neomoorellaceae</taxon>
        <taxon>Neomoorella</taxon>
    </lineage>
</organism>
<protein>
    <submittedName>
        <fullName evidence="5">Nicotinate dehydrogenase FAD-subunit</fullName>
        <ecNumber evidence="5">1.17.1.5</ecNumber>
    </submittedName>
</protein>
<dbReference type="Gene3D" id="3.30.390.50">
    <property type="entry name" value="CO dehydrogenase flavoprotein, C-terminal domain"/>
    <property type="match status" value="1"/>
</dbReference>
<dbReference type="GO" id="GO:0050138">
    <property type="term" value="F:nicotinate dehydrogenase activity"/>
    <property type="evidence" value="ECO:0007669"/>
    <property type="project" value="UniProtKB-EC"/>
</dbReference>
<gene>
    <name evidence="5" type="primary">ndhF_3</name>
    <name evidence="5" type="ORF">MOTE_18540</name>
</gene>
<dbReference type="GO" id="GO:0071949">
    <property type="term" value="F:FAD binding"/>
    <property type="evidence" value="ECO:0007669"/>
    <property type="project" value="InterPro"/>
</dbReference>
<dbReference type="OrthoDB" id="9789842at2"/>
<feature type="domain" description="FAD-binding PCMH-type" evidence="4">
    <location>
        <begin position="1"/>
        <end position="174"/>
    </location>
</feature>
<dbReference type="SUPFAM" id="SSF55447">
    <property type="entry name" value="CO dehydrogenase flavoprotein C-terminal domain-like"/>
    <property type="match status" value="1"/>
</dbReference>
<accession>A0A1J5NIJ7</accession>
<proteinExistence type="predicted"/>
<dbReference type="PANTHER" id="PTHR42659:SF2">
    <property type="entry name" value="XANTHINE DEHYDROGENASE SUBUNIT C-RELATED"/>
    <property type="match status" value="1"/>
</dbReference>
<dbReference type="PANTHER" id="PTHR42659">
    <property type="entry name" value="XANTHINE DEHYDROGENASE SUBUNIT C-RELATED"/>
    <property type="match status" value="1"/>
</dbReference>
<dbReference type="Pfam" id="PF00941">
    <property type="entry name" value="FAD_binding_5"/>
    <property type="match status" value="1"/>
</dbReference>
<dbReference type="InterPro" id="IPR002346">
    <property type="entry name" value="Mopterin_DH_FAD-bd"/>
</dbReference>
<evidence type="ECO:0000259" key="4">
    <source>
        <dbReference type="PROSITE" id="PS51387"/>
    </source>
</evidence>
<reference evidence="5 6" key="1">
    <citation type="submission" date="2016-08" db="EMBL/GenBank/DDBJ databases">
        <title>Genome-based comparison of Moorella thermoacetic strains.</title>
        <authorList>
            <person name="Poehlein A."/>
            <person name="Bengelsdorf F.R."/>
            <person name="Esser C."/>
            <person name="Duerre P."/>
            <person name="Daniel R."/>
        </authorList>
    </citation>
    <scope>NUCLEOTIDE SEQUENCE [LARGE SCALE GENOMIC DNA]</scope>
    <source>
        <strain evidence="5 6">DSM 21394</strain>
    </source>
</reference>
<dbReference type="SMART" id="SM01092">
    <property type="entry name" value="CO_deh_flav_C"/>
    <property type="match status" value="1"/>
</dbReference>
<evidence type="ECO:0000313" key="5">
    <source>
        <dbReference type="EMBL" id="OIQ58666.1"/>
    </source>
</evidence>
<evidence type="ECO:0000256" key="2">
    <source>
        <dbReference type="ARBA" id="ARBA00022827"/>
    </source>
</evidence>
<keyword evidence="1" id="KW-0285">Flavoprotein</keyword>
<keyword evidence="3 5" id="KW-0560">Oxidoreductase</keyword>
<dbReference type="InterPro" id="IPR016167">
    <property type="entry name" value="FAD-bd_PCMH_sub1"/>
</dbReference>
<dbReference type="Gene3D" id="3.30.43.10">
    <property type="entry name" value="Uridine Diphospho-n-acetylenolpyruvylglucosamine Reductase, domain 2"/>
    <property type="match status" value="1"/>
</dbReference>
<dbReference type="Gene3D" id="3.30.465.10">
    <property type="match status" value="1"/>
</dbReference>
<dbReference type="InterPro" id="IPR051312">
    <property type="entry name" value="Diverse_Substr_Oxidored"/>
</dbReference>
<dbReference type="Proteomes" id="UP000182811">
    <property type="component" value="Unassembled WGS sequence"/>
</dbReference>
<dbReference type="EMBL" id="MDDC01000013">
    <property type="protein sequence ID" value="OIQ58666.1"/>
    <property type="molecule type" value="Genomic_DNA"/>
</dbReference>
<dbReference type="AlphaFoldDB" id="A0A1J5NIJ7"/>
<sequence length="290" mass="30600">MFKDLAYCRPTTVAEAIEALKRPGSRALAGGTDLVVRLREGREGVTMVVDLSGIRALGRIGVQGEEIFLGSMVTLRQIMDSALLRHEAPLLARAAAAVGSPRIRNRGTIGGNIMNASPAGDTLPALLALEASVILSGPGGERRLPLAELLAGPYRTRALPGEFLTEIRFPRLPAGHGSSFLKLGRRNALAVARINVAAVLQVTDKRIRVARLAAGAVTPVPRRFPEAEALLLGAAPGEEAFHAAAREVAAGMVREAGQRHPLADKIPVVEALVLRALREAGDGHIKPGSY</sequence>
<dbReference type="InterPro" id="IPR036683">
    <property type="entry name" value="CO_DH_flav_C_dom_sf"/>
</dbReference>